<gene>
    <name evidence="3" type="ORF">SAMN05444339_11515</name>
</gene>
<dbReference type="Proteomes" id="UP000183987">
    <property type="component" value="Unassembled WGS sequence"/>
</dbReference>
<dbReference type="AlphaFoldDB" id="A0A1M5EVT4"/>
<keyword evidence="2" id="KW-0732">Signal</keyword>
<feature type="signal peptide" evidence="2">
    <location>
        <begin position="1"/>
        <end position="22"/>
    </location>
</feature>
<reference evidence="4" key="1">
    <citation type="submission" date="2016-11" db="EMBL/GenBank/DDBJ databases">
        <authorList>
            <person name="Varghese N."/>
            <person name="Submissions S."/>
        </authorList>
    </citation>
    <scope>NUCLEOTIDE SEQUENCE [LARGE SCALE GENOMIC DNA]</scope>
    <source>
        <strain evidence="4">DSM 29326</strain>
    </source>
</reference>
<keyword evidence="4" id="KW-1185">Reference proteome</keyword>
<feature type="chain" id="PRO_5012680161" evidence="2">
    <location>
        <begin position="23"/>
        <end position="230"/>
    </location>
</feature>
<dbReference type="InterPro" id="IPR013424">
    <property type="entry name" value="Ice-binding_C"/>
</dbReference>
<dbReference type="RefSeq" id="WP_072858725.1">
    <property type="nucleotide sequence ID" value="NZ_FQUE01000015.1"/>
</dbReference>
<sequence>MNMKFLATTAAAAVLLAAPAMAATFTLDDFNEQQLAVADPANTVTNMGGDYAAASRDFTVDATVAENSGSNLASSTRLESFGGLLSFSTTSSVRGSATLTYNGVNLQNSRDKGFFTFNVVPGTFDGDAMFSVAGTDAGGNTISYSENLLSGFSPILRFNEFTFGGSNPFDFTNVASLSFMIDTSNTRGNVDGQLDSITVSAVPVPASGLLLLGAFGGAAALRRRKAKKAA</sequence>
<evidence type="ECO:0000313" key="4">
    <source>
        <dbReference type="Proteomes" id="UP000183987"/>
    </source>
</evidence>
<keyword evidence="1" id="KW-1133">Transmembrane helix</keyword>
<evidence type="ECO:0000313" key="3">
    <source>
        <dbReference type="EMBL" id="SHF83152.1"/>
    </source>
</evidence>
<dbReference type="EMBL" id="FQUE01000015">
    <property type="protein sequence ID" value="SHF83152.1"/>
    <property type="molecule type" value="Genomic_DNA"/>
</dbReference>
<dbReference type="NCBIfam" id="TIGR02595">
    <property type="entry name" value="PEP_CTERM"/>
    <property type="match status" value="1"/>
</dbReference>
<dbReference type="InterPro" id="IPR022472">
    <property type="entry name" value="VPLPA-CTERM"/>
</dbReference>
<dbReference type="OrthoDB" id="7871542at2"/>
<feature type="transmembrane region" description="Helical" evidence="1">
    <location>
        <begin position="202"/>
        <end position="221"/>
    </location>
</feature>
<dbReference type="NCBIfam" id="TIGR03370">
    <property type="entry name" value="VPLPA-CTERM"/>
    <property type="match status" value="1"/>
</dbReference>
<protein>
    <submittedName>
        <fullName evidence="3">VPLPA-CTERM protein sorting domain-containing protein</fullName>
    </submittedName>
</protein>
<evidence type="ECO:0000256" key="2">
    <source>
        <dbReference type="SAM" id="SignalP"/>
    </source>
</evidence>
<keyword evidence="1" id="KW-0812">Transmembrane</keyword>
<organism evidence="3 4">
    <name type="scientific">Loktanella atrilutea</name>
    <dbReference type="NCBI Taxonomy" id="366533"/>
    <lineage>
        <taxon>Bacteria</taxon>
        <taxon>Pseudomonadati</taxon>
        <taxon>Pseudomonadota</taxon>
        <taxon>Alphaproteobacteria</taxon>
        <taxon>Rhodobacterales</taxon>
        <taxon>Roseobacteraceae</taxon>
        <taxon>Loktanella</taxon>
    </lineage>
</organism>
<evidence type="ECO:0000256" key="1">
    <source>
        <dbReference type="SAM" id="Phobius"/>
    </source>
</evidence>
<keyword evidence="1" id="KW-0472">Membrane</keyword>
<name>A0A1M5EVT4_LOKAT</name>
<accession>A0A1M5EVT4</accession>
<proteinExistence type="predicted"/>